<evidence type="ECO:0000313" key="2">
    <source>
        <dbReference type="Proteomes" id="UP000824782"/>
    </source>
</evidence>
<proteinExistence type="predicted"/>
<evidence type="ECO:0000313" key="1">
    <source>
        <dbReference type="EMBL" id="KAG8595781.1"/>
    </source>
</evidence>
<dbReference type="AlphaFoldDB" id="A0AAV7DEY4"/>
<reference evidence="1" key="1">
    <citation type="thesis" date="2020" institute="ProQuest LLC" country="789 East Eisenhower Parkway, Ann Arbor, MI, USA">
        <title>Comparative Genomics and Chromosome Evolution.</title>
        <authorList>
            <person name="Mudd A.B."/>
        </authorList>
    </citation>
    <scope>NUCLEOTIDE SEQUENCE</scope>
    <source>
        <strain evidence="1">237g6f4</strain>
        <tissue evidence="1">Blood</tissue>
    </source>
</reference>
<dbReference type="Proteomes" id="UP000824782">
    <property type="component" value="Unassembled WGS sequence"/>
</dbReference>
<gene>
    <name evidence="1" type="ORF">GDO81_001630</name>
</gene>
<accession>A0AAV7DEY4</accession>
<protein>
    <submittedName>
        <fullName evidence="1">Uncharacterized protein</fullName>
    </submittedName>
</protein>
<comment type="caution">
    <text evidence="1">The sequence shown here is derived from an EMBL/GenBank/DDBJ whole genome shotgun (WGS) entry which is preliminary data.</text>
</comment>
<organism evidence="1 2">
    <name type="scientific">Engystomops pustulosus</name>
    <name type="common">Tungara frog</name>
    <name type="synonym">Physalaemus pustulosus</name>
    <dbReference type="NCBI Taxonomy" id="76066"/>
    <lineage>
        <taxon>Eukaryota</taxon>
        <taxon>Metazoa</taxon>
        <taxon>Chordata</taxon>
        <taxon>Craniata</taxon>
        <taxon>Vertebrata</taxon>
        <taxon>Euteleostomi</taxon>
        <taxon>Amphibia</taxon>
        <taxon>Batrachia</taxon>
        <taxon>Anura</taxon>
        <taxon>Neobatrachia</taxon>
        <taxon>Hyloidea</taxon>
        <taxon>Leptodactylidae</taxon>
        <taxon>Leiuperinae</taxon>
        <taxon>Engystomops</taxon>
    </lineage>
</organism>
<name>A0AAV7DEY4_ENGPU</name>
<dbReference type="EMBL" id="WNYA01000001">
    <property type="protein sequence ID" value="KAG8595781.1"/>
    <property type="molecule type" value="Genomic_DNA"/>
</dbReference>
<sequence>MNMFLDLKSVFILTGLPSCVNSKSLQDITWMNPFAFKVKQWTVFCRRLDIQVQTVLFLSCLEHLFPLILWKWKPIEILHFFFTFA</sequence>
<keyword evidence="2" id="KW-1185">Reference proteome</keyword>